<evidence type="ECO:0000313" key="2">
    <source>
        <dbReference type="Proteomes" id="UP000541810"/>
    </source>
</evidence>
<gene>
    <name evidence="1" type="ORF">HNQ40_003187</name>
</gene>
<comment type="caution">
    <text evidence="1">The sequence shown here is derived from an EMBL/GenBank/DDBJ whole genome shotgun (WGS) entry which is preliminary data.</text>
</comment>
<keyword evidence="2" id="KW-1185">Reference proteome</keyword>
<dbReference type="Proteomes" id="UP000541810">
    <property type="component" value="Unassembled WGS sequence"/>
</dbReference>
<reference evidence="1 2" key="1">
    <citation type="submission" date="2020-08" db="EMBL/GenBank/DDBJ databases">
        <title>Genomic Encyclopedia of Type Strains, Phase IV (KMG-IV): sequencing the most valuable type-strain genomes for metagenomic binning, comparative biology and taxonomic classification.</title>
        <authorList>
            <person name="Goeker M."/>
        </authorList>
    </citation>
    <scope>NUCLEOTIDE SEQUENCE [LARGE SCALE GENOMIC DNA]</scope>
    <source>
        <strain evidence="1 2">DSM 103725</strain>
    </source>
</reference>
<dbReference type="EMBL" id="JACHGY010000001">
    <property type="protein sequence ID" value="MBB6431381.1"/>
    <property type="molecule type" value="Genomic_DNA"/>
</dbReference>
<accession>A0A7X0H8W8</accession>
<dbReference type="RefSeq" id="WP_184678851.1">
    <property type="nucleotide sequence ID" value="NZ_JACHGY010000001.1"/>
</dbReference>
<dbReference type="AlphaFoldDB" id="A0A7X0H8W8"/>
<evidence type="ECO:0000313" key="1">
    <source>
        <dbReference type="EMBL" id="MBB6431381.1"/>
    </source>
</evidence>
<sequence length="254" mass="28615">MIDERLLSQKFKSFWNELLPMLTPSVVHVINTCDSQRALIEDGKPLGPVEMSAETRDPAVIAETGYHIARIAYEQFVHVADVVNDPEMLGTASSLAIESAKRFSTEIVDFSDGLSSLEVREAMRLAYRQEVYRASLADSATARYALNLPGAGFLSPVQIDLATSHFLVEVKAVNRNLTSKDIRQVVTYILLRFMRDGDTWENVAFLNTRLGFVYEFPTQSLLRSLSGDKSIVELSYTFRDFLFLNDVQIGESRF</sequence>
<protein>
    <submittedName>
        <fullName evidence="1">Uncharacterized protein</fullName>
    </submittedName>
</protein>
<proteinExistence type="predicted"/>
<organism evidence="1 2">
    <name type="scientific">Algisphaera agarilytica</name>
    <dbReference type="NCBI Taxonomy" id="1385975"/>
    <lineage>
        <taxon>Bacteria</taxon>
        <taxon>Pseudomonadati</taxon>
        <taxon>Planctomycetota</taxon>
        <taxon>Phycisphaerae</taxon>
        <taxon>Phycisphaerales</taxon>
        <taxon>Phycisphaeraceae</taxon>
        <taxon>Algisphaera</taxon>
    </lineage>
</organism>
<name>A0A7X0H8W8_9BACT</name>